<reference evidence="8" key="1">
    <citation type="submission" date="2019-12" db="EMBL/GenBank/DDBJ databases">
        <authorList>
            <person name="Scholes J."/>
        </authorList>
    </citation>
    <scope>NUCLEOTIDE SEQUENCE</scope>
</reference>
<feature type="region of interest" description="Disordered" evidence="6">
    <location>
        <begin position="93"/>
        <end position="157"/>
    </location>
</feature>
<evidence type="ECO:0000256" key="3">
    <source>
        <dbReference type="ARBA" id="ARBA00022723"/>
    </source>
</evidence>
<dbReference type="GO" id="GO:0046872">
    <property type="term" value="F:metal ion binding"/>
    <property type="evidence" value="ECO:0007669"/>
    <property type="project" value="UniProtKB-KW"/>
</dbReference>
<accession>A0A9N7NPT5</accession>
<dbReference type="PANTHER" id="PTHR45868:SF93">
    <property type="entry name" value="OS12G0144600 PROTEIN"/>
    <property type="match status" value="1"/>
</dbReference>
<dbReference type="Gene3D" id="3.30.70.100">
    <property type="match status" value="1"/>
</dbReference>
<keyword evidence="4" id="KW-0636">Prenylation</keyword>
<dbReference type="CDD" id="cd00371">
    <property type="entry name" value="HMA"/>
    <property type="match status" value="1"/>
</dbReference>
<gene>
    <name evidence="8" type="ORF">SHERM_02578</name>
</gene>
<dbReference type="Pfam" id="PF00403">
    <property type="entry name" value="HMA"/>
    <property type="match status" value="1"/>
</dbReference>
<feature type="compositionally biased region" description="Low complexity" evidence="6">
    <location>
        <begin position="314"/>
        <end position="329"/>
    </location>
</feature>
<feature type="compositionally biased region" description="Gly residues" evidence="6">
    <location>
        <begin position="271"/>
        <end position="297"/>
    </location>
</feature>
<dbReference type="FunFam" id="3.30.70.100:FF:000008">
    <property type="entry name" value="Copper transport protein ATOX1"/>
    <property type="match status" value="1"/>
</dbReference>
<comment type="caution">
    <text evidence="8">The sequence shown here is derived from an EMBL/GenBank/DDBJ whole genome shotgun (WGS) entry which is preliminary data.</text>
</comment>
<dbReference type="PANTHER" id="PTHR45868">
    <property type="entry name" value="HEAVY METAL-ASSOCIATED ISOPRENYLATED PLANT PROTEIN 33-RELATED"/>
    <property type="match status" value="1"/>
</dbReference>
<feature type="compositionally biased region" description="Gly residues" evidence="6">
    <location>
        <begin position="330"/>
        <end position="356"/>
    </location>
</feature>
<dbReference type="GO" id="GO:0009626">
    <property type="term" value="P:plant-type hypersensitive response"/>
    <property type="evidence" value="ECO:0007669"/>
    <property type="project" value="UniProtKB-KW"/>
</dbReference>
<protein>
    <submittedName>
        <fullName evidence="8">Heavy metal transport/detoxification superfamily protein</fullName>
    </submittedName>
</protein>
<evidence type="ECO:0000259" key="7">
    <source>
        <dbReference type="PROSITE" id="PS50846"/>
    </source>
</evidence>
<proteinExistence type="inferred from homology"/>
<dbReference type="Proteomes" id="UP001153555">
    <property type="component" value="Unassembled WGS sequence"/>
</dbReference>
<feature type="domain" description="HMA" evidence="7">
    <location>
        <begin position="9"/>
        <end position="72"/>
    </location>
</feature>
<comment type="similarity">
    <text evidence="5">Belongs to the HIPP family.</text>
</comment>
<dbReference type="OrthoDB" id="689350at2759"/>
<feature type="compositionally biased region" description="Low complexity" evidence="6">
    <location>
        <begin position="121"/>
        <end position="157"/>
    </location>
</feature>
<dbReference type="InterPro" id="IPR036163">
    <property type="entry name" value="HMA_dom_sf"/>
</dbReference>
<evidence type="ECO:0000256" key="5">
    <source>
        <dbReference type="ARBA" id="ARBA00024045"/>
    </source>
</evidence>
<organism evidence="8 9">
    <name type="scientific">Striga hermonthica</name>
    <name type="common">Purple witchweed</name>
    <name type="synonym">Buchnera hermonthica</name>
    <dbReference type="NCBI Taxonomy" id="68872"/>
    <lineage>
        <taxon>Eukaryota</taxon>
        <taxon>Viridiplantae</taxon>
        <taxon>Streptophyta</taxon>
        <taxon>Embryophyta</taxon>
        <taxon>Tracheophyta</taxon>
        <taxon>Spermatophyta</taxon>
        <taxon>Magnoliopsida</taxon>
        <taxon>eudicotyledons</taxon>
        <taxon>Gunneridae</taxon>
        <taxon>Pentapetalae</taxon>
        <taxon>asterids</taxon>
        <taxon>lamiids</taxon>
        <taxon>Lamiales</taxon>
        <taxon>Orobanchaceae</taxon>
        <taxon>Buchnereae</taxon>
        <taxon>Striga</taxon>
    </lineage>
</organism>
<sequence length="510" mass="53122">MSKEEFLKIQTCVLKVNIHCDGCKHKVKKILQKIEGVYTIKIDSEQGKVTVSGNVDSSTLIKKLVKNGKHAEIWGAPKSNNNNQNQLNNQLKNLQMDNGKGGNNNNTKGQAQKGGGGGGNNSNNNNNKNNNNNNNQQKGGANNSNNNNQAKGGGQNPQFQQLQQMKGFQDMKMMGQLMKDMKMPANGKDQNAKSVKFKVPEDDGGLSDDDYDDDFDDDDEDDFDDDDLEDEMDDGPPSKMKPVMGKGPGGSMGLPNMMHNMLNGQNPHLGKGAGGGNGGNNGGGNGKKSGGGGGGGVNIPVQMNHGGGKKGANENKSNNNAGGNQNQNQGGKGGKNGGGGNNGQAKNGGGGGGGSNGMMNGAKKMAGSNDGPHGVPGMMVGAHMGNMQMGPMGGQMGNLAAVQGLPASGGGYFQGGGGGGPERGGPAGGPYNIPYQQQQQMAAMMMNQQRANGNERFQPMMYARPPPAVNYMPSPYGPYHGGYPSYPPPGERVDQYSMFSDENTDSCAVM</sequence>
<dbReference type="GO" id="GO:0016020">
    <property type="term" value="C:membrane"/>
    <property type="evidence" value="ECO:0007669"/>
    <property type="project" value="UniProtKB-SubCell"/>
</dbReference>
<keyword evidence="3" id="KW-0479">Metal-binding</keyword>
<keyword evidence="9" id="KW-1185">Reference proteome</keyword>
<dbReference type="PROSITE" id="PS50846">
    <property type="entry name" value="HMA_2"/>
    <property type="match status" value="1"/>
</dbReference>
<evidence type="ECO:0000256" key="6">
    <source>
        <dbReference type="SAM" id="MobiDB-lite"/>
    </source>
</evidence>
<dbReference type="EMBL" id="CACSLK010028053">
    <property type="protein sequence ID" value="CAA0834768.1"/>
    <property type="molecule type" value="Genomic_DNA"/>
</dbReference>
<evidence type="ECO:0000256" key="4">
    <source>
        <dbReference type="ARBA" id="ARBA00023289"/>
    </source>
</evidence>
<evidence type="ECO:0000256" key="1">
    <source>
        <dbReference type="ARBA" id="ARBA00004170"/>
    </source>
</evidence>
<dbReference type="SUPFAM" id="SSF55008">
    <property type="entry name" value="HMA, heavy metal-associated domain"/>
    <property type="match status" value="1"/>
</dbReference>
<keyword evidence="4" id="KW-0449">Lipoprotein</keyword>
<comment type="subcellular location">
    <subcellularLocation>
        <location evidence="1">Membrane</location>
        <topology evidence="1">Peripheral membrane protein</topology>
    </subcellularLocation>
</comment>
<feature type="compositionally biased region" description="Acidic residues" evidence="6">
    <location>
        <begin position="202"/>
        <end position="234"/>
    </location>
</feature>
<name>A0A9N7NPT5_STRHE</name>
<evidence type="ECO:0000313" key="8">
    <source>
        <dbReference type="EMBL" id="CAA0834768.1"/>
    </source>
</evidence>
<feature type="compositionally biased region" description="Low complexity" evidence="6">
    <location>
        <begin position="235"/>
        <end position="245"/>
    </location>
</feature>
<dbReference type="AlphaFoldDB" id="A0A9N7NPT5"/>
<evidence type="ECO:0000313" key="9">
    <source>
        <dbReference type="Proteomes" id="UP001153555"/>
    </source>
</evidence>
<evidence type="ECO:0000256" key="2">
    <source>
        <dbReference type="ARBA" id="ARBA00022481"/>
    </source>
</evidence>
<dbReference type="InterPro" id="IPR006121">
    <property type="entry name" value="HMA_dom"/>
</dbReference>
<feature type="region of interest" description="Disordered" evidence="6">
    <location>
        <begin position="183"/>
        <end position="372"/>
    </location>
</feature>
<keyword evidence="2" id="KW-0488">Methylation</keyword>